<reference evidence="4" key="1">
    <citation type="submission" date="2017-09" db="EMBL/GenBank/DDBJ databases">
        <title>Depth-based differentiation of microbial function through sediment-hosted aquifers and enrichment of novel symbionts in the deep terrestrial subsurface.</title>
        <authorList>
            <person name="Probst A.J."/>
            <person name="Ladd B."/>
            <person name="Jarett J.K."/>
            <person name="Geller-Mcgrath D.E."/>
            <person name="Sieber C.M.K."/>
            <person name="Emerson J.B."/>
            <person name="Anantharaman K."/>
            <person name="Thomas B.C."/>
            <person name="Malmstrom R."/>
            <person name="Stieglmeier M."/>
            <person name="Klingl A."/>
            <person name="Woyke T."/>
            <person name="Ryan C.M."/>
            <person name="Banfield J.F."/>
        </authorList>
    </citation>
    <scope>NUCLEOTIDE SEQUENCE [LARGE SCALE GENOMIC DNA]</scope>
</reference>
<protein>
    <submittedName>
        <fullName evidence="3">Uncharacterized protein</fullName>
    </submittedName>
</protein>
<dbReference type="EMBL" id="PFWU01000053">
    <property type="protein sequence ID" value="PJA45038.1"/>
    <property type="molecule type" value="Genomic_DNA"/>
</dbReference>
<feature type="transmembrane region" description="Helical" evidence="2">
    <location>
        <begin position="39"/>
        <end position="60"/>
    </location>
</feature>
<organism evidence="3 4">
    <name type="scientific">Candidatus Uhrbacteria bacterium CG_4_9_14_3_um_filter_50_9</name>
    <dbReference type="NCBI Taxonomy" id="1975035"/>
    <lineage>
        <taxon>Bacteria</taxon>
        <taxon>Candidatus Uhriibacteriota</taxon>
    </lineage>
</organism>
<evidence type="ECO:0000256" key="1">
    <source>
        <dbReference type="SAM" id="MobiDB-lite"/>
    </source>
</evidence>
<gene>
    <name evidence="3" type="ORF">CO174_05335</name>
</gene>
<feature type="compositionally biased region" description="Basic residues" evidence="1">
    <location>
        <begin position="1"/>
        <end position="12"/>
    </location>
</feature>
<keyword evidence="2" id="KW-1133">Transmembrane helix</keyword>
<dbReference type="Proteomes" id="UP000229385">
    <property type="component" value="Unassembled WGS sequence"/>
</dbReference>
<accession>A0A2M7XAX1</accession>
<evidence type="ECO:0000313" key="3">
    <source>
        <dbReference type="EMBL" id="PJA45038.1"/>
    </source>
</evidence>
<feature type="region of interest" description="Disordered" evidence="1">
    <location>
        <begin position="1"/>
        <end position="25"/>
    </location>
</feature>
<keyword evidence="2" id="KW-0472">Membrane</keyword>
<evidence type="ECO:0000256" key="2">
    <source>
        <dbReference type="SAM" id="Phobius"/>
    </source>
</evidence>
<comment type="caution">
    <text evidence="3">The sequence shown here is derived from an EMBL/GenBank/DDBJ whole genome shotgun (WGS) entry which is preliminary data.</text>
</comment>
<sequence length="331" mass="37700">MEDQRQRHRPPRQRTDRQAGGGDDSEYERLFKEQERSKLLKLALFEIFFVTVILPITVLVTGIEVVIGTLGLVTYPVRGKQAFGPWYRIRDMWELCWRHVKYVTRYATVPKFRREVEALRSSVETRINDLQMGARVRRVGESLVAPFEYVDPEVLTAVFIQLLPFAIFVPHMIVATAGLLATWNVWTYYDVAQPLVEPPPAVVVEYQPQIADQQEANFGPWLTRGQVISQVNESSFQNLALIDSTGGIKYSEVHVGSLEGFAPRVTEKIVNPRVNDNGTISFKDQRGSELTVNPGQIFLFENYKSYAFAFTSDGKVLAIRQSILITTEISR</sequence>
<name>A0A2M7XAX1_9BACT</name>
<dbReference type="AlphaFoldDB" id="A0A2M7XAX1"/>
<keyword evidence="2" id="KW-0812">Transmembrane</keyword>
<proteinExistence type="predicted"/>
<evidence type="ECO:0000313" key="4">
    <source>
        <dbReference type="Proteomes" id="UP000229385"/>
    </source>
</evidence>